<keyword evidence="3" id="KW-1185">Reference proteome</keyword>
<protein>
    <submittedName>
        <fullName evidence="2">Uncharacterized protein</fullName>
    </submittedName>
</protein>
<accession>A0ABT9NQQ1</accession>
<organism evidence="2 3">
    <name type="scientific">Nocardioides massiliensis</name>
    <dbReference type="NCBI Taxonomy" id="1325935"/>
    <lineage>
        <taxon>Bacteria</taxon>
        <taxon>Bacillati</taxon>
        <taxon>Actinomycetota</taxon>
        <taxon>Actinomycetes</taxon>
        <taxon>Propionibacteriales</taxon>
        <taxon>Nocardioidaceae</taxon>
        <taxon>Nocardioides</taxon>
    </lineage>
</organism>
<gene>
    <name evidence="2" type="ORF">J2S59_002563</name>
</gene>
<sequence length="117" mass="11804">MGNVNLPTPVFVASGALCLLGGYLIGVVAGPDTPARTTAEVESFSASTSELCLRGESVNDAEGAQDDLLCGTWRRTAGSRAPSEGDAFRFVSIEVDNAGGGGEPVGPGVVIYGSVVD</sequence>
<evidence type="ECO:0000256" key="1">
    <source>
        <dbReference type="SAM" id="Phobius"/>
    </source>
</evidence>
<name>A0ABT9NQQ1_9ACTN</name>
<dbReference type="RefSeq" id="WP_306825186.1">
    <property type="nucleotide sequence ID" value="NZ_JAUSQM010000001.1"/>
</dbReference>
<keyword evidence="1" id="KW-1133">Transmembrane helix</keyword>
<keyword evidence="1" id="KW-0812">Transmembrane</keyword>
<evidence type="ECO:0000313" key="2">
    <source>
        <dbReference type="EMBL" id="MDP9822754.1"/>
    </source>
</evidence>
<dbReference type="EMBL" id="JAUSQM010000001">
    <property type="protein sequence ID" value="MDP9822754.1"/>
    <property type="molecule type" value="Genomic_DNA"/>
</dbReference>
<keyword evidence="1" id="KW-0472">Membrane</keyword>
<feature type="transmembrane region" description="Helical" evidence="1">
    <location>
        <begin position="6"/>
        <end position="29"/>
    </location>
</feature>
<reference evidence="2 3" key="1">
    <citation type="submission" date="2023-07" db="EMBL/GenBank/DDBJ databases">
        <title>Sequencing the genomes of 1000 actinobacteria strains.</title>
        <authorList>
            <person name="Klenk H.-P."/>
        </authorList>
    </citation>
    <scope>NUCLEOTIDE SEQUENCE [LARGE SCALE GENOMIC DNA]</scope>
    <source>
        <strain evidence="2 3">GD13</strain>
    </source>
</reference>
<proteinExistence type="predicted"/>
<evidence type="ECO:0000313" key="3">
    <source>
        <dbReference type="Proteomes" id="UP001240447"/>
    </source>
</evidence>
<dbReference type="Proteomes" id="UP001240447">
    <property type="component" value="Unassembled WGS sequence"/>
</dbReference>
<comment type="caution">
    <text evidence="2">The sequence shown here is derived from an EMBL/GenBank/DDBJ whole genome shotgun (WGS) entry which is preliminary data.</text>
</comment>